<dbReference type="STRING" id="1068978.AMETH_4224"/>
<sequence length="162" mass="17304">MTLTPRRLFAVCAAALLALSGAVVAAVPAGAQPGVATMTNIRTGLNTGFDRIVLDMTGPAPQTSYQWVDELIADGSGDIVWLTGEHFVAVTTTPARAHDDNGNRTYPGPDKFRTRNLRNVMAVAVTGDFEGYVSIGLGTRYQSWVRVFTLTAPTRVVIDVGH</sequence>
<dbReference type="Proteomes" id="UP000062973">
    <property type="component" value="Chromosome"/>
</dbReference>
<proteinExistence type="predicted"/>
<evidence type="ECO:0000313" key="4">
    <source>
        <dbReference type="Proteomes" id="UP000062973"/>
    </source>
</evidence>
<dbReference type="EMBL" id="CP009110">
    <property type="protein sequence ID" value="AIJ24316.1"/>
    <property type="molecule type" value="Genomic_DNA"/>
</dbReference>
<dbReference type="OrthoDB" id="3393679at2"/>
<feature type="signal peptide" evidence="1">
    <location>
        <begin position="1"/>
        <end position="25"/>
    </location>
</feature>
<accession>A0A076MZG8</accession>
<keyword evidence="1" id="KW-0732">Signal</keyword>
<dbReference type="AlphaFoldDB" id="A0A076MZG8"/>
<evidence type="ECO:0000313" key="3">
    <source>
        <dbReference type="EMBL" id="AIJ24316.1"/>
    </source>
</evidence>
<gene>
    <name evidence="3" type="ORF">AMETH_4224</name>
</gene>
<dbReference type="RefSeq" id="WP_017983155.1">
    <property type="nucleotide sequence ID" value="NZ_AQUL01000001.1"/>
</dbReference>
<protein>
    <recommendedName>
        <fullName evidence="2">AMIN-like domain-containing protein</fullName>
    </recommendedName>
</protein>
<name>A0A076MZG8_AMYME</name>
<evidence type="ECO:0000256" key="1">
    <source>
        <dbReference type="SAM" id="SignalP"/>
    </source>
</evidence>
<feature type="chain" id="PRO_5038465776" description="AMIN-like domain-containing protein" evidence="1">
    <location>
        <begin position="26"/>
        <end position="162"/>
    </location>
</feature>
<evidence type="ECO:0000259" key="2">
    <source>
        <dbReference type="Pfam" id="PF24837"/>
    </source>
</evidence>
<organism evidence="3 4">
    <name type="scientific">Amycolatopsis methanolica 239</name>
    <dbReference type="NCBI Taxonomy" id="1068978"/>
    <lineage>
        <taxon>Bacteria</taxon>
        <taxon>Bacillati</taxon>
        <taxon>Actinomycetota</taxon>
        <taxon>Actinomycetes</taxon>
        <taxon>Pseudonocardiales</taxon>
        <taxon>Pseudonocardiaceae</taxon>
        <taxon>Amycolatopsis</taxon>
        <taxon>Amycolatopsis methanolica group</taxon>
    </lineage>
</organism>
<feature type="domain" description="AMIN-like" evidence="2">
    <location>
        <begin position="37"/>
        <end position="162"/>
    </location>
</feature>
<keyword evidence="4" id="KW-1185">Reference proteome</keyword>
<dbReference type="HOGENOM" id="CLU_109388_0_0_11"/>
<dbReference type="PATRIC" id="fig|1068978.7.peg.4526"/>
<dbReference type="eggNOG" id="COG3409">
    <property type="taxonomic scope" value="Bacteria"/>
</dbReference>
<dbReference type="InterPro" id="IPR056303">
    <property type="entry name" value="AMIN-like"/>
</dbReference>
<dbReference type="Pfam" id="PF24837">
    <property type="entry name" value="AMIN-like"/>
    <property type="match status" value="1"/>
</dbReference>
<dbReference type="KEGG" id="amq:AMETH_4224"/>
<reference evidence="3 4" key="1">
    <citation type="submission" date="2014-07" db="EMBL/GenBank/DDBJ databases">
        <title>Whole Genome Sequence of the Amycolatopsis methanolica 239.</title>
        <authorList>
            <person name="Tang B."/>
        </authorList>
    </citation>
    <scope>NUCLEOTIDE SEQUENCE [LARGE SCALE GENOMIC DNA]</scope>
    <source>
        <strain evidence="3 4">239</strain>
    </source>
</reference>